<dbReference type="RefSeq" id="WP_131354472.1">
    <property type="nucleotide sequence ID" value="NZ_SJKB01000003.1"/>
</dbReference>
<comment type="caution">
    <text evidence="2">The sequence shown here is derived from an EMBL/GenBank/DDBJ whole genome shotgun (WGS) entry which is preliminary data.</text>
</comment>
<evidence type="ECO:0000313" key="3">
    <source>
        <dbReference type="Proteomes" id="UP000291144"/>
    </source>
</evidence>
<dbReference type="Gene3D" id="3.20.20.150">
    <property type="entry name" value="Divalent-metal-dependent TIM barrel enzymes"/>
    <property type="match status" value="1"/>
</dbReference>
<dbReference type="PANTHER" id="PTHR12110">
    <property type="entry name" value="HYDROXYPYRUVATE ISOMERASE"/>
    <property type="match status" value="1"/>
</dbReference>
<keyword evidence="2" id="KW-0413">Isomerase</keyword>
<dbReference type="GO" id="GO:0016853">
    <property type="term" value="F:isomerase activity"/>
    <property type="evidence" value="ECO:0007669"/>
    <property type="project" value="UniProtKB-KW"/>
</dbReference>
<proteinExistence type="predicted"/>
<dbReference type="SUPFAM" id="SSF51658">
    <property type="entry name" value="Xylose isomerase-like"/>
    <property type="match status" value="1"/>
</dbReference>
<evidence type="ECO:0000259" key="1">
    <source>
        <dbReference type="Pfam" id="PF01261"/>
    </source>
</evidence>
<dbReference type="Pfam" id="PF01261">
    <property type="entry name" value="AP_endonuc_2"/>
    <property type="match status" value="1"/>
</dbReference>
<dbReference type="EMBL" id="SJKB01000003">
    <property type="protein sequence ID" value="TCC63421.1"/>
    <property type="molecule type" value="Genomic_DNA"/>
</dbReference>
<sequence>MWTLSGFADEISPEPSVQCEVLTGLGISHIEVRSAWNTNVLDLDDEQLAAVTAQLRDSDIRTSSIGSPIGKVSVVDDFDEHLRRFDRALRVAEVLEAPYIRIFSFYYPDGDEPKQHRDEVLRRLSTLAERAAGRDVILLHENEKKIYGDLPERCLDIIESVGSPNLKIAWDAANFVQCGISPFPEAFNLLRPHLEYVQIKDALLADNRVVVAGAGDGGVVETIRALKADGFDGFFSMEPHLSTAGPAGGFSGPDLFQQATTAFTNILDQEDIPYR</sequence>
<protein>
    <submittedName>
        <fullName evidence="2">Sugar phosphate isomerase/epimerase</fullName>
    </submittedName>
</protein>
<dbReference type="PANTHER" id="PTHR12110:SF53">
    <property type="entry name" value="BLR5974 PROTEIN"/>
    <property type="match status" value="1"/>
</dbReference>
<gene>
    <name evidence="2" type="ORF">E0H73_13335</name>
</gene>
<dbReference type="InterPro" id="IPR036237">
    <property type="entry name" value="Xyl_isomerase-like_sf"/>
</dbReference>
<feature type="domain" description="Xylose isomerase-like TIM barrel" evidence="1">
    <location>
        <begin position="25"/>
        <end position="240"/>
    </location>
</feature>
<reference evidence="2 3" key="1">
    <citation type="submission" date="2019-02" db="EMBL/GenBank/DDBJ databases">
        <title>Kribbella capetownensis sp. nov. and Kribbella speibonae sp. nov., isolated from soil.</title>
        <authorList>
            <person name="Curtis S.M."/>
            <person name="Norton I."/>
            <person name="Everest G.J."/>
            <person name="Meyers P.R."/>
        </authorList>
    </citation>
    <scope>NUCLEOTIDE SEQUENCE [LARGE SCALE GENOMIC DNA]</scope>
    <source>
        <strain evidence="2 3">NRRL B-24813</strain>
    </source>
</reference>
<dbReference type="OrthoDB" id="9815124at2"/>
<dbReference type="InterPro" id="IPR050312">
    <property type="entry name" value="IolE/XylAMocC-like"/>
</dbReference>
<keyword evidence="3" id="KW-1185">Reference proteome</keyword>
<dbReference type="InterPro" id="IPR013022">
    <property type="entry name" value="Xyl_isomerase-like_TIM-brl"/>
</dbReference>
<accession>A0A4R0KRD5</accession>
<dbReference type="Proteomes" id="UP000291144">
    <property type="component" value="Unassembled WGS sequence"/>
</dbReference>
<name>A0A4R0KRD5_9ACTN</name>
<dbReference type="AlphaFoldDB" id="A0A4R0KRD5"/>
<evidence type="ECO:0000313" key="2">
    <source>
        <dbReference type="EMBL" id="TCC63421.1"/>
    </source>
</evidence>
<organism evidence="2 3">
    <name type="scientific">Kribbella pittospori</name>
    <dbReference type="NCBI Taxonomy" id="722689"/>
    <lineage>
        <taxon>Bacteria</taxon>
        <taxon>Bacillati</taxon>
        <taxon>Actinomycetota</taxon>
        <taxon>Actinomycetes</taxon>
        <taxon>Propionibacteriales</taxon>
        <taxon>Kribbellaceae</taxon>
        <taxon>Kribbella</taxon>
    </lineage>
</organism>